<dbReference type="AlphaFoldDB" id="B8MN92"/>
<organism evidence="5 6">
    <name type="scientific">Talaromyces stipitatus (strain ATCC 10500 / CBS 375.48 / QM 6759 / NRRL 1006)</name>
    <name type="common">Penicillium stipitatum</name>
    <dbReference type="NCBI Taxonomy" id="441959"/>
    <lineage>
        <taxon>Eukaryota</taxon>
        <taxon>Fungi</taxon>
        <taxon>Dikarya</taxon>
        <taxon>Ascomycota</taxon>
        <taxon>Pezizomycotina</taxon>
        <taxon>Eurotiomycetes</taxon>
        <taxon>Eurotiomycetidae</taxon>
        <taxon>Eurotiales</taxon>
        <taxon>Trichocomaceae</taxon>
        <taxon>Talaromyces</taxon>
        <taxon>Talaromyces sect. Talaromyces</taxon>
    </lineage>
</organism>
<dbReference type="EMBL" id="EQ962658">
    <property type="protein sequence ID" value="EED14541.1"/>
    <property type="molecule type" value="Genomic_DNA"/>
</dbReference>
<dbReference type="HOGENOM" id="CLU_006586_10_5_1"/>
<dbReference type="InterPro" id="IPR029058">
    <property type="entry name" value="AB_hydrolase_fold"/>
</dbReference>
<dbReference type="InterPro" id="IPR019826">
    <property type="entry name" value="Carboxylesterase_B_AS"/>
</dbReference>
<dbReference type="eggNOG" id="KOG4389">
    <property type="taxonomic scope" value="Eukaryota"/>
</dbReference>
<dbReference type="InterPro" id="IPR002018">
    <property type="entry name" value="CarbesteraseB"/>
</dbReference>
<evidence type="ECO:0000259" key="4">
    <source>
        <dbReference type="Pfam" id="PF00135"/>
    </source>
</evidence>
<dbReference type="SUPFAM" id="SSF53474">
    <property type="entry name" value="alpha/beta-Hydrolases"/>
    <property type="match status" value="1"/>
</dbReference>
<keyword evidence="6" id="KW-1185">Reference proteome</keyword>
<keyword evidence="3" id="KW-0732">Signal</keyword>
<dbReference type="PROSITE" id="PS00941">
    <property type="entry name" value="CARBOXYLESTERASE_B_2"/>
    <property type="match status" value="1"/>
</dbReference>
<dbReference type="PROSITE" id="PS00122">
    <property type="entry name" value="CARBOXYLESTERASE_B_1"/>
    <property type="match status" value="1"/>
</dbReference>
<evidence type="ECO:0000256" key="1">
    <source>
        <dbReference type="ARBA" id="ARBA00005964"/>
    </source>
</evidence>
<proteinExistence type="inferred from homology"/>
<dbReference type="InParanoid" id="B8MN92"/>
<name>B8MN92_TALSN</name>
<dbReference type="RefSeq" id="XP_002486779.1">
    <property type="nucleotide sequence ID" value="XM_002486734.1"/>
</dbReference>
<evidence type="ECO:0000313" key="6">
    <source>
        <dbReference type="Proteomes" id="UP000001745"/>
    </source>
</evidence>
<evidence type="ECO:0000256" key="2">
    <source>
        <dbReference type="ARBA" id="ARBA00022801"/>
    </source>
</evidence>
<dbReference type="STRING" id="441959.B8MN92"/>
<feature type="chain" id="PRO_5005124088" description="Carboxylic ester hydrolase" evidence="3">
    <location>
        <begin position="23"/>
        <end position="546"/>
    </location>
</feature>
<dbReference type="PANTHER" id="PTHR11559">
    <property type="entry name" value="CARBOXYLESTERASE"/>
    <property type="match status" value="1"/>
</dbReference>
<feature type="signal peptide" evidence="3">
    <location>
        <begin position="1"/>
        <end position="22"/>
    </location>
</feature>
<sequence length="546" mass="59942">MTTPLIVLLLSLFTLWSSYIFGHSNLVIDLGYQLNQGQTVNNSLVTFRNIRYADAPRFKPPTVPGRNRSAVQNASDIICPQGMPGWLLYGAVVPVTKENLPPVDPRTSEDCLFLDVLLPQRVWMERARTTKRAPVLVWIHGGGYTLGWKDASGRGNGLVARSEWHNQQGVILVSINYRLGLFGWMNGEGVTSNIGLLDQRLALDWVQKHIHLFGGDPDNVTILGESAGGGSVEAHLTAYGGRIVGKPLFKGAIAQSPFLVPEYPYPNSYVNSVAKYGNVSSIADLQSMSSTDLQTLNALVVGNTPVFGTFTFGVTVDGDYVPDLPGKLLQQGKFDKTVYVMTGHNGDEGSRFVPSTIVTNESSYREFLQSVFPSLADNPEKLFFITQTLYPPIFNGGQGYTTQTERNNITIGDAVQVCNTRYMNQAAFLPATYAYQFSVPPAVHGADLSYTFYDFGSAVDTDEVNATVAMILQHYITQFAATGSPNAHKLPYFPPATGGLGVQNLGSDFVGPMQDESGVRDLPERCHYWQQAPYLSRDDESHWSRP</sequence>
<dbReference type="PhylomeDB" id="B8MN92"/>
<dbReference type="VEuPathDB" id="FungiDB:TSTA_107480"/>
<dbReference type="GO" id="GO:0016787">
    <property type="term" value="F:hydrolase activity"/>
    <property type="evidence" value="ECO:0007669"/>
    <property type="project" value="UniProtKB-KW"/>
</dbReference>
<feature type="domain" description="Carboxylesterase type B" evidence="4">
    <location>
        <begin position="42"/>
        <end position="496"/>
    </location>
</feature>
<dbReference type="InterPro" id="IPR050309">
    <property type="entry name" value="Type-B_Carboxylest/Lipase"/>
</dbReference>
<dbReference type="Pfam" id="PF00135">
    <property type="entry name" value="COesterase"/>
    <property type="match status" value="1"/>
</dbReference>
<dbReference type="OrthoDB" id="408631at2759"/>
<accession>B8MN92</accession>
<evidence type="ECO:0000256" key="3">
    <source>
        <dbReference type="RuleBase" id="RU361235"/>
    </source>
</evidence>
<protein>
    <recommendedName>
        <fullName evidence="3">Carboxylic ester hydrolase</fullName>
        <ecNumber evidence="3">3.1.1.-</ecNumber>
    </recommendedName>
</protein>
<keyword evidence="2 3" id="KW-0378">Hydrolase</keyword>
<dbReference type="GeneID" id="8106777"/>
<gene>
    <name evidence="5" type="ORF">TSTA_107480</name>
</gene>
<dbReference type="OMA" id="FTCNTNY"/>
<dbReference type="ESTHER" id="talsn-b8mn92">
    <property type="family name" value="Fungal_carboxylesterase_lipase"/>
</dbReference>
<evidence type="ECO:0000313" key="5">
    <source>
        <dbReference type="EMBL" id="EED14541.1"/>
    </source>
</evidence>
<comment type="similarity">
    <text evidence="1 3">Belongs to the type-B carboxylesterase/lipase family.</text>
</comment>
<dbReference type="EC" id="3.1.1.-" evidence="3"/>
<dbReference type="Gene3D" id="3.40.50.1820">
    <property type="entry name" value="alpha/beta hydrolase"/>
    <property type="match status" value="1"/>
</dbReference>
<dbReference type="Proteomes" id="UP000001745">
    <property type="component" value="Unassembled WGS sequence"/>
</dbReference>
<reference evidence="6" key="1">
    <citation type="journal article" date="2015" name="Genome Announc.">
        <title>Genome sequence of the AIDS-associated pathogen Penicillium marneffei (ATCC18224) and its near taxonomic relative Talaromyces stipitatus (ATCC10500).</title>
        <authorList>
            <person name="Nierman W.C."/>
            <person name="Fedorova-Abrams N.D."/>
            <person name="Andrianopoulos A."/>
        </authorList>
    </citation>
    <scope>NUCLEOTIDE SEQUENCE [LARGE SCALE GENOMIC DNA]</scope>
    <source>
        <strain evidence="6">ATCC 10500 / CBS 375.48 / QM 6759 / NRRL 1006</strain>
    </source>
</reference>
<dbReference type="InterPro" id="IPR019819">
    <property type="entry name" value="Carboxylesterase_B_CS"/>
</dbReference>